<keyword evidence="5" id="KW-1185">Reference proteome</keyword>
<evidence type="ECO:0000313" key="3">
    <source>
        <dbReference type="EMBL" id="TGM18766.1"/>
    </source>
</evidence>
<proteinExistence type="predicted"/>
<gene>
    <name evidence="2" type="ORF">DLM78_21895</name>
    <name evidence="3" type="ORF">EHQ90_06470</name>
</gene>
<name>A0A4R9L5I2_9LEPT</name>
<feature type="transmembrane region" description="Helical" evidence="1">
    <location>
        <begin position="104"/>
        <end position="121"/>
    </location>
</feature>
<reference evidence="2" key="4">
    <citation type="journal article" date="2020" name="Int. J. Syst. Evol. Microbiol.">
        <title>Leptospira yasudae sp. nov. and Leptospira stimsonii sp. nov., two new species of the pathogenic group isolated from environmental sources.</title>
        <authorList>
            <person name="Casanovas-Massana A."/>
            <person name="Hamond C."/>
            <person name="Santos L.A."/>
            <person name="de Oliveira D."/>
            <person name="Hacker K.P."/>
            <person name="Balassiano I."/>
            <person name="Costa F."/>
            <person name="Medeiros M.A."/>
            <person name="Reis M.G."/>
            <person name="Ko A.I."/>
            <person name="Wunder E.A."/>
        </authorList>
    </citation>
    <scope>NUCLEOTIDE SEQUENCE</scope>
    <source>
        <strain evidence="2">AMB6-RJ</strain>
    </source>
</reference>
<organism evidence="2 4">
    <name type="scientific">Leptospira stimsonii</name>
    <dbReference type="NCBI Taxonomy" id="2202203"/>
    <lineage>
        <taxon>Bacteria</taxon>
        <taxon>Pseudomonadati</taxon>
        <taxon>Spirochaetota</taxon>
        <taxon>Spirochaetia</taxon>
        <taxon>Leptospirales</taxon>
        <taxon>Leptospiraceae</taxon>
        <taxon>Leptospira</taxon>
    </lineage>
</organism>
<dbReference type="Proteomes" id="UP000266669">
    <property type="component" value="Unassembled WGS sequence"/>
</dbReference>
<evidence type="ECO:0000256" key="1">
    <source>
        <dbReference type="SAM" id="Phobius"/>
    </source>
</evidence>
<evidence type="ECO:0000313" key="5">
    <source>
        <dbReference type="Proteomes" id="UP000297422"/>
    </source>
</evidence>
<dbReference type="EMBL" id="RQGT01000038">
    <property type="protein sequence ID" value="TGM18766.1"/>
    <property type="molecule type" value="Genomic_DNA"/>
</dbReference>
<reference evidence="3" key="3">
    <citation type="journal article" date="2019" name="PLoS Negl. Trop. Dis.">
        <title>Revisiting the worldwide diversity of Leptospira species in the environment.</title>
        <authorList>
            <person name="Vincent A.T."/>
            <person name="Schiettekatte O."/>
            <person name="Bourhy P."/>
            <person name="Veyrier F.J."/>
            <person name="Picardeau M."/>
        </authorList>
    </citation>
    <scope>NUCLEOTIDE SEQUENCE</scope>
    <source>
        <strain evidence="3">201702407</strain>
    </source>
</reference>
<evidence type="ECO:0000313" key="4">
    <source>
        <dbReference type="Proteomes" id="UP000266669"/>
    </source>
</evidence>
<dbReference type="AlphaFoldDB" id="A0A4R9L5I2"/>
<comment type="caution">
    <text evidence="2">The sequence shown here is derived from an EMBL/GenBank/DDBJ whole genome shotgun (WGS) entry which is preliminary data.</text>
</comment>
<protein>
    <submittedName>
        <fullName evidence="2">Uncharacterized protein</fullName>
    </submittedName>
</protein>
<evidence type="ECO:0000313" key="2">
    <source>
        <dbReference type="EMBL" id="RHX83357.1"/>
    </source>
</evidence>
<dbReference type="EMBL" id="QHCS01000009">
    <property type="protein sequence ID" value="RHX83357.1"/>
    <property type="molecule type" value="Genomic_DNA"/>
</dbReference>
<sequence length="124" mass="14243">MINLTFKEKLLLHQSHPAKLAVDISGSIISTYFFWEHRWLTGLFITFSASIAITLYLFHYADWEKLSRSPLGLYTLRFMNRSLEGIRFGGQVLIWVGAWNKNPFGIIAGAIVILGAWLWGIRKN</sequence>
<accession>A0A4R9L5I2</accession>
<keyword evidence="1" id="KW-0812">Transmembrane</keyword>
<reference evidence="3" key="2">
    <citation type="submission" date="2018-10" db="EMBL/GenBank/DDBJ databases">
        <authorList>
            <person name="Vincent A.T."/>
            <person name="Schiettekatte O."/>
            <person name="Bourhy P."/>
            <person name="Veyrier F.J."/>
            <person name="Picardeau M."/>
        </authorList>
    </citation>
    <scope>NUCLEOTIDE SEQUENCE</scope>
    <source>
        <strain evidence="3">201702407</strain>
    </source>
</reference>
<keyword evidence="1" id="KW-1133">Transmembrane helix</keyword>
<feature type="transmembrane region" description="Helical" evidence="1">
    <location>
        <begin position="39"/>
        <end position="58"/>
    </location>
</feature>
<dbReference type="RefSeq" id="WP_118983888.1">
    <property type="nucleotide sequence ID" value="NZ_QHCS01000009.1"/>
</dbReference>
<reference evidence="4" key="1">
    <citation type="submission" date="2018-05" db="EMBL/GenBank/DDBJ databases">
        <title>Leptospira yasudae sp. nov. and Leptospira stimsonii sp. nov., two pathogenic species of the genus Leptospira isolated from environmental sources.</title>
        <authorList>
            <person name="Casanovas-Massana A."/>
            <person name="Hamond C."/>
            <person name="Santos L.A."/>
            <person name="Hacker K.P."/>
            <person name="Balassiano I."/>
            <person name="Medeiros M.A."/>
            <person name="Reis M.G."/>
            <person name="Ko A.I."/>
            <person name="Wunder E.A."/>
        </authorList>
    </citation>
    <scope>NUCLEOTIDE SEQUENCE [LARGE SCALE GENOMIC DNA]</scope>
    <source>
        <strain evidence="4">AMB6-RJ</strain>
    </source>
</reference>
<dbReference type="Proteomes" id="UP000297422">
    <property type="component" value="Unassembled WGS sequence"/>
</dbReference>
<keyword evidence="1" id="KW-0472">Membrane</keyword>